<dbReference type="Gene3D" id="3.40.50.1110">
    <property type="entry name" value="SGNH hydrolase"/>
    <property type="match status" value="1"/>
</dbReference>
<dbReference type="Gene3D" id="2.60.120.260">
    <property type="entry name" value="Galactose-binding domain-like"/>
    <property type="match status" value="1"/>
</dbReference>
<evidence type="ECO:0000259" key="2">
    <source>
        <dbReference type="Pfam" id="PF14606"/>
    </source>
</evidence>
<dbReference type="InterPro" id="IPR013830">
    <property type="entry name" value="SGNH_hydro"/>
</dbReference>
<evidence type="ECO:0000256" key="1">
    <source>
        <dbReference type="SAM" id="SignalP"/>
    </source>
</evidence>
<reference evidence="4 5" key="1">
    <citation type="journal article" date="2020" name="G3 (Bethesda)">
        <title>CeMbio - The Caenorhabditis elegans Microbiome Resource.</title>
        <authorList>
            <person name="Dirksen P."/>
            <person name="Assie A."/>
            <person name="Zimmermann J."/>
            <person name="Zhang F."/>
            <person name="Tietje A.M."/>
            <person name="Marsh S.A."/>
            <person name="Felix M.A."/>
            <person name="Shapira M."/>
            <person name="Kaleta C."/>
            <person name="Schulenburg H."/>
            <person name="Samuel B."/>
        </authorList>
    </citation>
    <scope>NUCLEOTIDE SEQUENCE [LARGE SCALE GENOMIC DNA]</scope>
    <source>
        <strain evidence="4 5">BIGb0170</strain>
    </source>
</reference>
<dbReference type="AlphaFoldDB" id="A0A7G5DX67"/>
<keyword evidence="1" id="KW-0732">Signal</keyword>
<dbReference type="RefSeq" id="WP_182331043.1">
    <property type="nucleotide sequence ID" value="NZ_CP058555.1"/>
</dbReference>
<dbReference type="InterPro" id="IPR036514">
    <property type="entry name" value="SGNH_hydro_sf"/>
</dbReference>
<organism evidence="4 5">
    <name type="scientific">Sphingobacterium paramultivorum</name>
    <dbReference type="NCBI Taxonomy" id="2886510"/>
    <lineage>
        <taxon>Bacteria</taxon>
        <taxon>Pseudomonadati</taxon>
        <taxon>Bacteroidota</taxon>
        <taxon>Sphingobacteriia</taxon>
        <taxon>Sphingobacteriales</taxon>
        <taxon>Sphingobacteriaceae</taxon>
        <taxon>Sphingobacterium</taxon>
    </lineage>
</organism>
<gene>
    <name evidence="4" type="ORF">HS960_01085</name>
</gene>
<sequence>MKKKINTLLFIILICSSFSSYAQQVIPASKFEIQGKPFENTPRYHRVDTLKYKSLPAAVKKLYTHATGMYVTFKSNTGKLSLRWKTVDAELGNNSTPIMSRGFDAYVKEANGWRFAGVARPDLKKAESNAIVVEDMANTEKEFLLYFPLYKELLDFEVIIDEKASFLATRQSFNKTVVVYGSSIVHGASASRPGLAYPAQLGRRLNANVINMGVSGNARMEPAVADMLGDIGTVDLFILDCVPNSSPEEVKERTFNFVARLRKSHPGVPILLIESITREISNYNLKWKSRLTEQNKNFRLQYEKLLQAGYKDLYYLPTDHLIGDDSEGTVDGTHPTDVGFERMLKIIGAKVGAILHD</sequence>
<dbReference type="EMBL" id="CP058555">
    <property type="protein sequence ID" value="QMV66342.1"/>
    <property type="molecule type" value="Genomic_DNA"/>
</dbReference>
<dbReference type="GO" id="GO:0016788">
    <property type="term" value="F:hydrolase activity, acting on ester bonds"/>
    <property type="evidence" value="ECO:0007669"/>
    <property type="project" value="UniProtKB-ARBA"/>
</dbReference>
<dbReference type="InterPro" id="IPR032740">
    <property type="entry name" value="GxDLY"/>
</dbReference>
<feature type="chain" id="PRO_5028875970" evidence="1">
    <location>
        <begin position="23"/>
        <end position="357"/>
    </location>
</feature>
<feature type="domain" description="SGNH hydrolase-type esterase" evidence="2">
    <location>
        <begin position="175"/>
        <end position="345"/>
    </location>
</feature>
<keyword evidence="4" id="KW-0378">Hydrolase</keyword>
<dbReference type="Pfam" id="PF14606">
    <property type="entry name" value="Lipase_GDSL_3"/>
    <property type="match status" value="1"/>
</dbReference>
<dbReference type="SUPFAM" id="SSF52266">
    <property type="entry name" value="SGNH hydrolase"/>
    <property type="match status" value="1"/>
</dbReference>
<feature type="signal peptide" evidence="1">
    <location>
        <begin position="1"/>
        <end position="22"/>
    </location>
</feature>
<accession>A0A7G5DX67</accession>
<keyword evidence="5" id="KW-1185">Reference proteome</keyword>
<dbReference type="Pfam" id="PF14607">
    <property type="entry name" value="GxDLY"/>
    <property type="match status" value="1"/>
</dbReference>
<evidence type="ECO:0000313" key="4">
    <source>
        <dbReference type="EMBL" id="QMV66342.1"/>
    </source>
</evidence>
<proteinExistence type="predicted"/>
<dbReference type="Proteomes" id="UP000515450">
    <property type="component" value="Chromosome"/>
</dbReference>
<evidence type="ECO:0000259" key="3">
    <source>
        <dbReference type="Pfam" id="PF14607"/>
    </source>
</evidence>
<feature type="domain" description="SGNH hydrolase-type esterase N-terminal" evidence="3">
    <location>
        <begin position="29"/>
        <end position="166"/>
    </location>
</feature>
<name>A0A7G5DX67_9SPHI</name>
<evidence type="ECO:0000313" key="5">
    <source>
        <dbReference type="Proteomes" id="UP000515450"/>
    </source>
</evidence>
<protein>
    <submittedName>
        <fullName evidence="4">SGNH/GDSL hydrolase family protein</fullName>
    </submittedName>
</protein>